<feature type="transmembrane region" description="Helical" evidence="4">
    <location>
        <begin position="240"/>
        <end position="260"/>
    </location>
</feature>
<feature type="transmembrane region" description="Helical" evidence="4">
    <location>
        <begin position="334"/>
        <end position="353"/>
    </location>
</feature>
<evidence type="ECO:0000313" key="7">
    <source>
        <dbReference type="Proteomes" id="UP001595973"/>
    </source>
</evidence>
<feature type="transmembrane region" description="Helical" evidence="4">
    <location>
        <begin position="73"/>
        <end position="91"/>
    </location>
</feature>
<accession>A0ABV9KBG0</accession>
<feature type="transmembrane region" description="Helical" evidence="4">
    <location>
        <begin position="41"/>
        <end position="61"/>
    </location>
</feature>
<feature type="transmembrane region" description="Helical" evidence="4">
    <location>
        <begin position="300"/>
        <end position="322"/>
    </location>
</feature>
<feature type="transmembrane region" description="Helical" evidence="4">
    <location>
        <begin position="133"/>
        <end position="157"/>
    </location>
</feature>
<evidence type="ECO:0000256" key="3">
    <source>
        <dbReference type="ARBA" id="ARBA00023136"/>
    </source>
</evidence>
<dbReference type="PROSITE" id="PS50850">
    <property type="entry name" value="MFS"/>
    <property type="match status" value="1"/>
</dbReference>
<feature type="transmembrane region" description="Helical" evidence="4">
    <location>
        <begin position="207"/>
        <end position="228"/>
    </location>
</feature>
<feature type="domain" description="Major facilitator superfamily (MFS) profile" evidence="5">
    <location>
        <begin position="3"/>
        <end position="385"/>
    </location>
</feature>
<evidence type="ECO:0000259" key="5">
    <source>
        <dbReference type="PROSITE" id="PS50850"/>
    </source>
</evidence>
<reference evidence="7" key="1">
    <citation type="journal article" date="2019" name="Int. J. Syst. Evol. Microbiol.">
        <title>The Global Catalogue of Microorganisms (GCM) 10K type strain sequencing project: providing services to taxonomists for standard genome sequencing and annotation.</title>
        <authorList>
            <consortium name="The Broad Institute Genomics Platform"/>
            <consortium name="The Broad Institute Genome Sequencing Center for Infectious Disease"/>
            <person name="Wu L."/>
            <person name="Ma J."/>
        </authorList>
    </citation>
    <scope>NUCLEOTIDE SEQUENCE [LARGE SCALE GENOMIC DNA]</scope>
    <source>
        <strain evidence="7">CGMCC 4.7283</strain>
    </source>
</reference>
<evidence type="ECO:0000256" key="4">
    <source>
        <dbReference type="SAM" id="Phobius"/>
    </source>
</evidence>
<dbReference type="InterPro" id="IPR020846">
    <property type="entry name" value="MFS_dom"/>
</dbReference>
<organism evidence="6 7">
    <name type="scientific">Seohaeicola nanhaiensis</name>
    <dbReference type="NCBI Taxonomy" id="1387282"/>
    <lineage>
        <taxon>Bacteria</taxon>
        <taxon>Pseudomonadati</taxon>
        <taxon>Pseudomonadota</taxon>
        <taxon>Alphaproteobacteria</taxon>
        <taxon>Rhodobacterales</taxon>
        <taxon>Roseobacteraceae</taxon>
        <taxon>Seohaeicola</taxon>
    </lineage>
</organism>
<dbReference type="EMBL" id="JBHSGI010000002">
    <property type="protein sequence ID" value="MFC4667402.1"/>
    <property type="molecule type" value="Genomic_DNA"/>
</dbReference>
<feature type="transmembrane region" description="Helical" evidence="4">
    <location>
        <begin position="7"/>
        <end position="29"/>
    </location>
</feature>
<dbReference type="RefSeq" id="WP_380715540.1">
    <property type="nucleotide sequence ID" value="NZ_JBHSGI010000002.1"/>
</dbReference>
<feature type="transmembrane region" description="Helical" evidence="4">
    <location>
        <begin position="97"/>
        <end position="121"/>
    </location>
</feature>
<feature type="transmembrane region" description="Helical" evidence="4">
    <location>
        <begin position="359"/>
        <end position="380"/>
    </location>
</feature>
<protein>
    <submittedName>
        <fullName evidence="6">MFS transporter</fullName>
    </submittedName>
</protein>
<dbReference type="InterPro" id="IPR050327">
    <property type="entry name" value="Proton-linked_MCT"/>
</dbReference>
<dbReference type="InterPro" id="IPR011701">
    <property type="entry name" value="MFS"/>
</dbReference>
<dbReference type="PANTHER" id="PTHR11360">
    <property type="entry name" value="MONOCARBOXYLATE TRANSPORTER"/>
    <property type="match status" value="1"/>
</dbReference>
<dbReference type="PANTHER" id="PTHR11360:SF284">
    <property type="entry name" value="EG:103B4.3 PROTEIN-RELATED"/>
    <property type="match status" value="1"/>
</dbReference>
<comment type="caution">
    <text evidence="6">The sequence shown here is derived from an EMBL/GenBank/DDBJ whole genome shotgun (WGS) entry which is preliminary data.</text>
</comment>
<gene>
    <name evidence="6" type="ORF">ACFO5X_02445</name>
</gene>
<feature type="transmembrane region" description="Helical" evidence="4">
    <location>
        <begin position="272"/>
        <end position="294"/>
    </location>
</feature>
<evidence type="ECO:0000256" key="2">
    <source>
        <dbReference type="ARBA" id="ARBA00022989"/>
    </source>
</evidence>
<proteinExistence type="predicted"/>
<evidence type="ECO:0000256" key="1">
    <source>
        <dbReference type="ARBA" id="ARBA00022692"/>
    </source>
</evidence>
<dbReference type="Proteomes" id="UP001595973">
    <property type="component" value="Unassembled WGS sequence"/>
</dbReference>
<dbReference type="SUPFAM" id="SSF103473">
    <property type="entry name" value="MFS general substrate transporter"/>
    <property type="match status" value="1"/>
</dbReference>
<keyword evidence="2 4" id="KW-1133">Transmembrane helix</keyword>
<keyword evidence="3 4" id="KW-0472">Membrane</keyword>
<dbReference type="InterPro" id="IPR036259">
    <property type="entry name" value="MFS_trans_sf"/>
</dbReference>
<sequence>MQARYLVVAGACLTQFTVIGLLFSFGLFFKVFETEFGWSRTLFSACSSLAFFMMGLLAMVGGRLTDSFGPRRVLAATGLAYGLGYALMSQVSAPWQMFAIFGTLIGLGLGTHDVVTLSTVAHWFGERRGLMTAVVKVGTALGQMVLPLIVALLIAGVGWRVTVIAMGALAAIVLFGAAQAMSLPPVARETPGATQVDQPVAGNRRTLLILCAIQACFVPTLLTVPLHLPAHGADLGLSVPGSAGLVSIVGGASVAGRLVLGRALDAIGGRNAYLICLAGMVVALAGLAGFRNLALLYPTIALYGFCHGALFVVVSPTVAEYFGLSGHGAKFGRVLFAGSSLAWLGPILAGTLFDTTGSYFWAFIALLVLTLLAFALTLSLPRRRHA</sequence>
<keyword evidence="7" id="KW-1185">Reference proteome</keyword>
<keyword evidence="1 4" id="KW-0812">Transmembrane</keyword>
<dbReference type="Gene3D" id="1.20.1250.20">
    <property type="entry name" value="MFS general substrate transporter like domains"/>
    <property type="match status" value="2"/>
</dbReference>
<name>A0ABV9KBG0_9RHOB</name>
<feature type="transmembrane region" description="Helical" evidence="4">
    <location>
        <begin position="163"/>
        <end position="186"/>
    </location>
</feature>
<evidence type="ECO:0000313" key="6">
    <source>
        <dbReference type="EMBL" id="MFC4667402.1"/>
    </source>
</evidence>
<dbReference type="Pfam" id="PF07690">
    <property type="entry name" value="MFS_1"/>
    <property type="match status" value="1"/>
</dbReference>